<proteinExistence type="predicted"/>
<reference evidence="5" key="1">
    <citation type="submission" date="2016-10" db="EMBL/GenBank/DDBJ databases">
        <authorList>
            <person name="Varghese N."/>
            <person name="Submissions S."/>
        </authorList>
    </citation>
    <scope>NUCLEOTIDE SEQUENCE [LARGE SCALE GENOMIC DNA]</scope>
    <source>
        <strain evidence="5">DSM 45421</strain>
    </source>
</reference>
<keyword evidence="2" id="KW-1133">Transmembrane helix</keyword>
<dbReference type="EMBL" id="FMZF01000008">
    <property type="protein sequence ID" value="SDD47898.1"/>
    <property type="molecule type" value="Genomic_DNA"/>
</dbReference>
<name>A0A1G6V2Z7_9ACTN</name>
<dbReference type="AlphaFoldDB" id="A0A1G6V2Z7"/>
<dbReference type="RefSeq" id="WP_091368785.1">
    <property type="nucleotide sequence ID" value="NZ_FMZF01000008.1"/>
</dbReference>
<organism evidence="4 5">
    <name type="scientific">Geodermatophilus telluris</name>
    <dbReference type="NCBI Taxonomy" id="1190417"/>
    <lineage>
        <taxon>Bacteria</taxon>
        <taxon>Bacillati</taxon>
        <taxon>Actinomycetota</taxon>
        <taxon>Actinomycetes</taxon>
        <taxon>Geodermatophilales</taxon>
        <taxon>Geodermatophilaceae</taxon>
        <taxon>Geodermatophilus</taxon>
    </lineage>
</organism>
<dbReference type="InterPro" id="IPR000157">
    <property type="entry name" value="TIR_dom"/>
</dbReference>
<sequence>MRIVISYAREDRAVVEELVETLRLLGHDPWTDAGAHSGSRWWDEIVLRIQQCDLLLAVTSPASLVSRACTLERRYALELGRLLLPVQVAPVNMQGLPSEFAQIQFFDYRTRDSASTGRLYRALAQLPPPRPLPRPLPPPPPPPLSYLNQISDLVSALVPDAYLQDRIVTDLTTGLRSADPEERTTAADLLRRFAEHPQSLQGPAERARQALAGAPRDRPAWQGWQGGPPLPGPATRSRVTRVLAWIGGVTVVLVGLGIWGAVEMGGTSTLSGDVVAQRVYDELVAQGFVPTAVQCGSLSAEVGASTWCQTAGLTFPGVTVTVSAVRGSEVDLLLE</sequence>
<dbReference type="Pfam" id="PF13676">
    <property type="entry name" value="TIR_2"/>
    <property type="match status" value="1"/>
</dbReference>
<evidence type="ECO:0000313" key="4">
    <source>
        <dbReference type="EMBL" id="SDD47898.1"/>
    </source>
</evidence>
<evidence type="ECO:0000259" key="3">
    <source>
        <dbReference type="Pfam" id="PF13676"/>
    </source>
</evidence>
<keyword evidence="5" id="KW-1185">Reference proteome</keyword>
<feature type="region of interest" description="Disordered" evidence="1">
    <location>
        <begin position="196"/>
        <end position="233"/>
    </location>
</feature>
<accession>A0A1G6V2Z7</accession>
<protein>
    <submittedName>
        <fullName evidence="4">TIR domain-containing protein</fullName>
    </submittedName>
</protein>
<keyword evidence="2" id="KW-0472">Membrane</keyword>
<dbReference type="OrthoDB" id="4737208at2"/>
<dbReference type="GO" id="GO:0007165">
    <property type="term" value="P:signal transduction"/>
    <property type="evidence" value="ECO:0007669"/>
    <property type="project" value="InterPro"/>
</dbReference>
<gene>
    <name evidence="4" type="ORF">SAMN05660690_4317</name>
</gene>
<feature type="transmembrane region" description="Helical" evidence="2">
    <location>
        <begin position="242"/>
        <end position="262"/>
    </location>
</feature>
<feature type="domain" description="TIR" evidence="3">
    <location>
        <begin position="3"/>
        <end position="115"/>
    </location>
</feature>
<dbReference type="Proteomes" id="UP000199416">
    <property type="component" value="Unassembled WGS sequence"/>
</dbReference>
<dbReference type="Gene3D" id="3.40.50.10140">
    <property type="entry name" value="Toll/interleukin-1 receptor homology (TIR) domain"/>
    <property type="match status" value="1"/>
</dbReference>
<evidence type="ECO:0000313" key="5">
    <source>
        <dbReference type="Proteomes" id="UP000199416"/>
    </source>
</evidence>
<keyword evidence="2" id="KW-0812">Transmembrane</keyword>
<dbReference type="SUPFAM" id="SSF52200">
    <property type="entry name" value="Toll/Interleukin receptor TIR domain"/>
    <property type="match status" value="1"/>
</dbReference>
<dbReference type="InterPro" id="IPR035897">
    <property type="entry name" value="Toll_tir_struct_dom_sf"/>
</dbReference>
<evidence type="ECO:0000256" key="2">
    <source>
        <dbReference type="SAM" id="Phobius"/>
    </source>
</evidence>
<evidence type="ECO:0000256" key="1">
    <source>
        <dbReference type="SAM" id="MobiDB-lite"/>
    </source>
</evidence>